<gene>
    <name evidence="15" type="ORF">E3P99_01911</name>
</gene>
<keyword evidence="5 14" id="KW-0479">Metal-binding</keyword>
<keyword evidence="8 14" id="KW-0862">Zinc</keyword>
<dbReference type="PANTHER" id="PTHR12831:SF0">
    <property type="entry name" value="GENERAL TRANSCRIPTION FACTOR IIH SUBUNIT 3"/>
    <property type="match status" value="1"/>
</dbReference>
<evidence type="ECO:0000256" key="10">
    <source>
        <dbReference type="ARBA" id="ARBA00023163"/>
    </source>
</evidence>
<dbReference type="AlphaFoldDB" id="A0A4T0FQE6"/>
<reference evidence="15 16" key="1">
    <citation type="submission" date="2019-03" db="EMBL/GenBank/DDBJ databases">
        <title>Sequencing 23 genomes of Wallemia ichthyophaga.</title>
        <authorList>
            <person name="Gostincar C."/>
        </authorList>
    </citation>
    <scope>NUCLEOTIDE SEQUENCE [LARGE SCALE GENOMIC DNA]</scope>
    <source>
        <strain evidence="15 16">EXF-5753</strain>
    </source>
</reference>
<dbReference type="InterPro" id="IPR004600">
    <property type="entry name" value="TFIIH_Tfb4/GTF2H3"/>
</dbReference>
<dbReference type="GO" id="GO:0006355">
    <property type="term" value="P:regulation of DNA-templated transcription"/>
    <property type="evidence" value="ECO:0007669"/>
    <property type="project" value="InterPro"/>
</dbReference>
<keyword evidence="6 14" id="KW-0227">DNA damage</keyword>
<evidence type="ECO:0000256" key="6">
    <source>
        <dbReference type="ARBA" id="ARBA00022763"/>
    </source>
</evidence>
<protein>
    <recommendedName>
        <fullName evidence="4 14">General transcription and DNA repair factor IIH subunit TFB4</fullName>
        <shortName evidence="14">TFIIH subunit TFB4</shortName>
    </recommendedName>
    <alternativeName>
        <fullName evidence="13 14">RNA polymerase II transcription factor B subunit 4</fullName>
    </alternativeName>
</protein>
<evidence type="ECO:0000256" key="11">
    <source>
        <dbReference type="ARBA" id="ARBA00023204"/>
    </source>
</evidence>
<evidence type="ECO:0000256" key="3">
    <source>
        <dbReference type="ARBA" id="ARBA00005273"/>
    </source>
</evidence>
<evidence type="ECO:0000256" key="14">
    <source>
        <dbReference type="RuleBase" id="RU368090"/>
    </source>
</evidence>
<keyword evidence="7 14" id="KW-0863">Zinc-finger</keyword>
<keyword evidence="10 14" id="KW-0804">Transcription</keyword>
<dbReference type="GO" id="GO:0005675">
    <property type="term" value="C:transcription factor TFIIH holo complex"/>
    <property type="evidence" value="ECO:0007669"/>
    <property type="project" value="UniProtKB-UniRule"/>
</dbReference>
<dbReference type="Proteomes" id="UP000310189">
    <property type="component" value="Unassembled WGS sequence"/>
</dbReference>
<dbReference type="InterPro" id="IPR036465">
    <property type="entry name" value="vWFA_dom_sf"/>
</dbReference>
<evidence type="ECO:0000256" key="8">
    <source>
        <dbReference type="ARBA" id="ARBA00022833"/>
    </source>
</evidence>
<keyword evidence="11 14" id="KW-0234">DNA repair</keyword>
<evidence type="ECO:0000313" key="15">
    <source>
        <dbReference type="EMBL" id="TIA89804.1"/>
    </source>
</evidence>
<keyword evidence="12 14" id="KW-0539">Nucleus</keyword>
<comment type="similarity">
    <text evidence="3 14">Belongs to the TFB4 family.</text>
</comment>
<comment type="function">
    <text evidence="1 14">Component of the general transcription and DNA repair factor IIH (TFIIH) core complex, which is involved in general and transcription-coupled nucleotide excision repair (NER) of damaged DNA and, when complexed to TFIIK, in RNA transcription by RNA polymerase II. In NER, TFIIH acts by opening DNA around the lesion to allow the excision of the damaged oligonucleotide and its replacement by a new DNA fragment. In transcription, TFIIH has an essential role in transcription initiation. When the pre-initiation complex (PIC) has been established, TFIIH is required for promoter opening and promoter escape. Phosphorylation of the C-terminal tail (CTD) of the largest subunit of RNA polymerase II by the kinase module TFIIK controls the initiation of transcription.</text>
</comment>
<organism evidence="15 16">
    <name type="scientific">Wallemia hederae</name>
    <dbReference type="NCBI Taxonomy" id="1540922"/>
    <lineage>
        <taxon>Eukaryota</taxon>
        <taxon>Fungi</taxon>
        <taxon>Dikarya</taxon>
        <taxon>Basidiomycota</taxon>
        <taxon>Wallemiomycotina</taxon>
        <taxon>Wallemiomycetes</taxon>
        <taxon>Wallemiales</taxon>
        <taxon>Wallemiaceae</taxon>
        <taxon>Wallemia</taxon>
    </lineage>
</organism>
<comment type="subunit">
    <text evidence="14">Component of the 7-subunit TFIIH core complex composed of XPB/SSL2, XPD/RAD3, SSL1, TFB1, TFB2, TFB4 and TFB5, which is active in NER. The core complex associates with the 3-subunit CTD-kinase module TFIIK composed of CCL1, KIN28 and TFB3 to form the 10-subunit holoenzyme (holo-TFIIH) active in transcription.</text>
</comment>
<name>A0A4T0FQE6_9BASI</name>
<evidence type="ECO:0000256" key="5">
    <source>
        <dbReference type="ARBA" id="ARBA00022723"/>
    </source>
</evidence>
<evidence type="ECO:0000256" key="13">
    <source>
        <dbReference type="ARBA" id="ARBA00033341"/>
    </source>
</evidence>
<dbReference type="OrthoDB" id="17307at2759"/>
<sequence length="285" mass="31422">MTTTSNHLSLVVDLKNKNVTLESCKQLLVFINLHLCVTDLNSASIHLNNRIVVDTNEDDGGFNDLSKVFLDAVKDYYDKEAVESTSSPSSSSSSLATTLAQSLCHINRKINDQGTDASNTFRILILAASDDVPSHYVSLMNSIFAAQKGKIVVDVCELYNCNTIFLQQAAHLTGGNYIQATQTDCLIQYLIMAFLPNHELRKHVVQPRSDKVDFRAACFCHKRIVDIAYICSVCLSIFCHPPQRCSTCDSPFPARTLAKFGVEGGANGAQQTHAHAPRNPSRLRE</sequence>
<keyword evidence="16" id="KW-1185">Reference proteome</keyword>
<dbReference type="EMBL" id="SPNW01000024">
    <property type="protein sequence ID" value="TIA89804.1"/>
    <property type="molecule type" value="Genomic_DNA"/>
</dbReference>
<evidence type="ECO:0000313" key="16">
    <source>
        <dbReference type="Proteomes" id="UP000310189"/>
    </source>
</evidence>
<dbReference type="GO" id="GO:0006289">
    <property type="term" value="P:nucleotide-excision repair"/>
    <property type="evidence" value="ECO:0007669"/>
    <property type="project" value="UniProtKB-UniRule"/>
</dbReference>
<evidence type="ECO:0000256" key="9">
    <source>
        <dbReference type="ARBA" id="ARBA00023015"/>
    </source>
</evidence>
<dbReference type="Gene3D" id="3.40.50.410">
    <property type="entry name" value="von Willebrand factor, type A domain"/>
    <property type="match status" value="1"/>
</dbReference>
<dbReference type="PANTHER" id="PTHR12831">
    <property type="entry name" value="TRANSCRIPTION INITIATION FACTOR IIH TFIIH , POLYPEPTIDE 3-RELATED"/>
    <property type="match status" value="1"/>
</dbReference>
<evidence type="ECO:0000256" key="7">
    <source>
        <dbReference type="ARBA" id="ARBA00022771"/>
    </source>
</evidence>
<evidence type="ECO:0000256" key="1">
    <source>
        <dbReference type="ARBA" id="ARBA00002817"/>
    </source>
</evidence>
<accession>A0A4T0FQE6</accession>
<proteinExistence type="inferred from homology"/>
<dbReference type="GO" id="GO:0008270">
    <property type="term" value="F:zinc ion binding"/>
    <property type="evidence" value="ECO:0007669"/>
    <property type="project" value="UniProtKB-KW"/>
</dbReference>
<comment type="caution">
    <text evidence="15">The sequence shown here is derived from an EMBL/GenBank/DDBJ whole genome shotgun (WGS) entry which is preliminary data.</text>
</comment>
<evidence type="ECO:0000256" key="2">
    <source>
        <dbReference type="ARBA" id="ARBA00004123"/>
    </source>
</evidence>
<comment type="subcellular location">
    <subcellularLocation>
        <location evidence="2 14">Nucleus</location>
    </subcellularLocation>
</comment>
<keyword evidence="9 14" id="KW-0805">Transcription regulation</keyword>
<evidence type="ECO:0000256" key="4">
    <source>
        <dbReference type="ARBA" id="ARBA00021280"/>
    </source>
</evidence>
<dbReference type="GO" id="GO:0000439">
    <property type="term" value="C:transcription factor TFIIH core complex"/>
    <property type="evidence" value="ECO:0007669"/>
    <property type="project" value="UniProtKB-UniRule"/>
</dbReference>
<dbReference type="Pfam" id="PF03850">
    <property type="entry name" value="Tfb4"/>
    <property type="match status" value="1"/>
</dbReference>
<evidence type="ECO:0000256" key="12">
    <source>
        <dbReference type="ARBA" id="ARBA00023242"/>
    </source>
</evidence>